<reference evidence="1 2" key="1">
    <citation type="submission" date="2016-03" db="EMBL/GenBank/DDBJ databases">
        <title>Acetic acid bacteria sequencing.</title>
        <authorList>
            <person name="Brandt J."/>
            <person name="Jakob F."/>
            <person name="Vogel R.F."/>
        </authorList>
    </citation>
    <scope>NUCLEOTIDE SEQUENCE [LARGE SCALE GENOMIC DNA]</scope>
    <source>
        <strain evidence="1 2">TMW2.1084</strain>
        <plasmid evidence="2">pac1084_1</plasmid>
    </source>
</reference>
<geneLocation type="plasmid" evidence="2">
    <name>pac1084_1</name>
</geneLocation>
<evidence type="ECO:0000313" key="1">
    <source>
        <dbReference type="EMBL" id="AQT06560.1"/>
    </source>
</evidence>
<gene>
    <name evidence="1" type="ORF">A0U91_16260</name>
</gene>
<dbReference type="EMBL" id="CP014688">
    <property type="protein sequence ID" value="AQT06560.1"/>
    <property type="molecule type" value="Genomic_DNA"/>
</dbReference>
<dbReference type="RefSeq" id="WP_077932187.1">
    <property type="nucleotide sequence ID" value="NZ_CP014688.1"/>
</dbReference>
<sequence length="138" mass="15575">MPIIDKKFLIGLKKGDEVFVVVPDPIVRRVIYAPFGFTPPCTPAIGRVISKGRKWLSVAVGKGEIIRFDLTTGNEVNDFAYQATIWENEDSWKAHVERAKAWEELRQYMQDHREPPDVVSLSDIKSVSLALGFDKGES</sequence>
<keyword evidence="1" id="KW-0614">Plasmid</keyword>
<dbReference type="Proteomes" id="UP000189055">
    <property type="component" value="Plasmid pAC1084_1"/>
</dbReference>
<proteinExistence type="predicted"/>
<dbReference type="KEGG" id="aper:A0U91_16260"/>
<dbReference type="Pfam" id="PF24203">
    <property type="entry name" value="Phage_ProQ_C_like"/>
    <property type="match status" value="1"/>
</dbReference>
<organism evidence="1 2">
    <name type="scientific">Acetobacter persici</name>
    <dbReference type="NCBI Taxonomy" id="1076596"/>
    <lineage>
        <taxon>Bacteria</taxon>
        <taxon>Pseudomonadati</taxon>
        <taxon>Pseudomonadota</taxon>
        <taxon>Alphaproteobacteria</taxon>
        <taxon>Acetobacterales</taxon>
        <taxon>Acetobacteraceae</taxon>
        <taxon>Acetobacter</taxon>
    </lineage>
</organism>
<dbReference type="InterPro" id="IPR056982">
    <property type="entry name" value="Phage_ProQ_C-like"/>
</dbReference>
<dbReference type="AlphaFoldDB" id="A0A1U9LJU2"/>
<evidence type="ECO:0000313" key="2">
    <source>
        <dbReference type="Proteomes" id="UP000189055"/>
    </source>
</evidence>
<protein>
    <submittedName>
        <fullName evidence="1">Uncharacterized protein</fullName>
    </submittedName>
</protein>
<name>A0A1U9LJU2_9PROT</name>
<accession>A0A1U9LJU2</accession>